<dbReference type="PANTHER" id="PTHR42685:SF22">
    <property type="entry name" value="CONDITIONED MEDIUM FACTOR RECEPTOR 1"/>
    <property type="match status" value="1"/>
</dbReference>
<dbReference type="Pfam" id="PF01494">
    <property type="entry name" value="FAD_binding_3"/>
    <property type="match status" value="1"/>
</dbReference>
<accession>A0A937W322</accession>
<dbReference type="PRINTS" id="PR00420">
    <property type="entry name" value="RNGMNOXGNASE"/>
</dbReference>
<dbReference type="InterPro" id="IPR011777">
    <property type="entry name" value="Geranylgeranyl_Rdtase_fam"/>
</dbReference>
<evidence type="ECO:0000313" key="2">
    <source>
        <dbReference type="EMBL" id="MBM3225966.1"/>
    </source>
</evidence>
<dbReference type="NCBIfam" id="TIGR02032">
    <property type="entry name" value="GG-red-SF"/>
    <property type="match status" value="1"/>
</dbReference>
<dbReference type="AlphaFoldDB" id="A0A937W322"/>
<dbReference type="InterPro" id="IPR050407">
    <property type="entry name" value="Geranylgeranyl_reductase"/>
</dbReference>
<evidence type="ECO:0000259" key="1">
    <source>
        <dbReference type="Pfam" id="PF01494"/>
    </source>
</evidence>
<dbReference type="EMBL" id="VGLS01000741">
    <property type="protein sequence ID" value="MBM3225966.1"/>
    <property type="molecule type" value="Genomic_DNA"/>
</dbReference>
<dbReference type="InterPro" id="IPR036188">
    <property type="entry name" value="FAD/NAD-bd_sf"/>
</dbReference>
<dbReference type="Gene3D" id="3.50.50.60">
    <property type="entry name" value="FAD/NAD(P)-binding domain"/>
    <property type="match status" value="1"/>
</dbReference>
<comment type="caution">
    <text evidence="2">The sequence shown here is derived from an EMBL/GenBank/DDBJ whole genome shotgun (WGS) entry which is preliminary data.</text>
</comment>
<dbReference type="GO" id="GO:0071949">
    <property type="term" value="F:FAD binding"/>
    <property type="evidence" value="ECO:0007669"/>
    <property type="project" value="InterPro"/>
</dbReference>
<dbReference type="GO" id="GO:0016628">
    <property type="term" value="F:oxidoreductase activity, acting on the CH-CH group of donors, NAD or NADP as acceptor"/>
    <property type="evidence" value="ECO:0007669"/>
    <property type="project" value="InterPro"/>
</dbReference>
<name>A0A937W322_UNCTE</name>
<dbReference type="InterPro" id="IPR002938">
    <property type="entry name" value="FAD-bd"/>
</dbReference>
<gene>
    <name evidence="2" type="ORF">FJZ47_19520</name>
</gene>
<dbReference type="PANTHER" id="PTHR42685">
    <property type="entry name" value="GERANYLGERANYL DIPHOSPHATE REDUCTASE"/>
    <property type="match status" value="1"/>
</dbReference>
<dbReference type="Proteomes" id="UP000712673">
    <property type="component" value="Unassembled WGS sequence"/>
</dbReference>
<evidence type="ECO:0000313" key="3">
    <source>
        <dbReference type="Proteomes" id="UP000712673"/>
    </source>
</evidence>
<organism evidence="2 3">
    <name type="scientific">Tectimicrobiota bacterium</name>
    <dbReference type="NCBI Taxonomy" id="2528274"/>
    <lineage>
        <taxon>Bacteria</taxon>
        <taxon>Pseudomonadati</taxon>
        <taxon>Nitrospinota/Tectimicrobiota group</taxon>
        <taxon>Candidatus Tectimicrobiota</taxon>
    </lineage>
</organism>
<reference evidence="2" key="1">
    <citation type="submission" date="2019-03" db="EMBL/GenBank/DDBJ databases">
        <title>Lake Tanganyika Metagenome-Assembled Genomes (MAGs).</title>
        <authorList>
            <person name="Tran P."/>
        </authorList>
    </citation>
    <scope>NUCLEOTIDE SEQUENCE</scope>
    <source>
        <strain evidence="2">K_DeepCast_65m_m2_066</strain>
    </source>
</reference>
<dbReference type="SUPFAM" id="SSF51905">
    <property type="entry name" value="FAD/NAD(P)-binding domain"/>
    <property type="match status" value="1"/>
</dbReference>
<protein>
    <submittedName>
        <fullName evidence="2">Geranylgeranyl reductase family protein</fullName>
    </submittedName>
</protein>
<proteinExistence type="predicted"/>
<sequence>MDCTQSASTRQALPQPRQPSAIDVTVIGAGPAGALLAYLLAQRGLQVVLVEKARLPRVKPCGGGLNWKTLALLPFAVEPVAERVVAQVRFTQCLRQPFLRTWPEPLVTMVTRGTFDHWLVEHAAAAGAQVYDACPVTRVESQPRALVLHTAQGTWHSRYLACADGAKGTVRRQVGFTATAPHDLGVDLEVDAGPACPWTPDTLYIDWGTAPQTYAWAFPKANHWSIGVKGPAAQGPTLVPYLRRFMQYWGLASGPGKLPYLAHLLPTRTPGTPLVRGRALVLGDAAGLLEPFTGEGIYYALRSAHLAADALTTASAHDLPPLAYEDAVDRDIMPDLTGARALQRVFDAWPWCFHMLVRRHERSWRALARLLRGERGFREVEQVLQRYPRLLRTALWLRQP</sequence>
<feature type="domain" description="FAD-binding" evidence="1">
    <location>
        <begin position="22"/>
        <end position="184"/>
    </location>
</feature>